<dbReference type="GO" id="GO:0017168">
    <property type="term" value="F:5-oxoprolinase (ATP-hydrolyzing) activity"/>
    <property type="evidence" value="ECO:0007669"/>
    <property type="project" value="TreeGrafter"/>
</dbReference>
<dbReference type="EC" id="6.4.1.8" evidence="4"/>
<dbReference type="EMBL" id="CP087164">
    <property type="protein sequence ID" value="UGS33656.1"/>
    <property type="molecule type" value="Genomic_DNA"/>
</dbReference>
<dbReference type="GO" id="GO:0016874">
    <property type="term" value="F:ligase activity"/>
    <property type="evidence" value="ECO:0007669"/>
    <property type="project" value="UniProtKB-KW"/>
</dbReference>
<evidence type="ECO:0000259" key="2">
    <source>
        <dbReference type="Pfam" id="PF05378"/>
    </source>
</evidence>
<protein>
    <submittedName>
        <fullName evidence="4">Acetophenone carboxylase gamma subunit</fullName>
        <ecNumber evidence="4">6.4.1.8</ecNumber>
    </submittedName>
</protein>
<evidence type="ECO:0000259" key="3">
    <source>
        <dbReference type="Pfam" id="PF19278"/>
    </source>
</evidence>
<reference evidence="4" key="1">
    <citation type="journal article" date="2022" name="Int. J. Syst. Evol. Microbiol.">
        <title>Pseudomonas aegrilactucae sp. nov. and Pseudomonas morbosilactucae sp. nov., pathogens causing bacterial rot of lettuce in Japan.</title>
        <authorList>
            <person name="Sawada H."/>
            <person name="Fujikawa T."/>
            <person name="Satou M."/>
        </authorList>
    </citation>
    <scope>NUCLEOTIDE SEQUENCE</scope>
    <source>
        <strain evidence="4">0166_1</strain>
    </source>
</reference>
<dbReference type="InterPro" id="IPR043129">
    <property type="entry name" value="ATPase_NBD"/>
</dbReference>
<evidence type="ECO:0000259" key="1">
    <source>
        <dbReference type="Pfam" id="PF01968"/>
    </source>
</evidence>
<dbReference type="KEGG" id="sbae:DSM104329_00021"/>
<keyword evidence="4" id="KW-0436">Ligase</keyword>
<dbReference type="AlphaFoldDB" id="A0A9E6XRQ0"/>
<dbReference type="InterPro" id="IPR045079">
    <property type="entry name" value="Oxoprolinase-like"/>
</dbReference>
<accession>A0A9E6XRQ0</accession>
<name>A0A9E6XRQ0_9ACTN</name>
<feature type="domain" description="Hydantoinase A/oxoprolinase" evidence="1">
    <location>
        <begin position="220"/>
        <end position="508"/>
    </location>
</feature>
<keyword evidence="5" id="KW-1185">Reference proteome</keyword>
<sequence length="703" mass="74351">MTPDTQEFVVAIDTGGTFTDCVAVGTNGTLIQAKVSSTPPDFSVGILAGFGALAEAAGQPLEPFLANTKLFLHGSTVVTNLLVTGRGSKIGLLTTRGHRDVLHIMGGAWGKVEGVSDAEIRHIGQIDKPAPILPKDRIVEITERIDQAGDVVVELNEAEVRDGVRKLLDDGVEAIAVCLLWSFKNDAHERRVREIVEEMAPDLYVSASADVIPKIGEYPRFSTAAVNTTCGPEFSNYLAALRDKLERGGLKRSMLIMQSTGGVVEPAEAMAKPYQAVASGPVGGLVGAIEVANLNGYTNVICSDMGGTSFDVGLIVDGKAIRKHVSMAGPHVVYSPSIDVISVGSGGGSIAWVDRSGALRVGPESAGASPGPACYDRGGTRPTVTDADLLLGYLDEDGILGGALALRRDLAEEAVRKHVAEPLGLTVEQAAAGIVRVVDAQMADCMRQKTVESGYDPRRFVVFAYGGAGPVHCAQYARDLGVQRVIIPLGNVASVFSAFGIGSSSVRHLEEATAPLAAPFDDAALEERFAPLVASVRSKLEASGFEPEHMHIERFADTKFTGQFYELELGFGEGDLPTSDALVSLFHERYDQVYGEGAGLRSAGVEIVNVRVVGEGRPDGLVLPDVMADTTAAERAPTMRRMYWPTIDTWAEAPVRAAADLRPGSRLEGPAVVEGAHTSIVVHPGDQLEVLEQGTVSLTIANR</sequence>
<organism evidence="4 5">
    <name type="scientific">Capillimicrobium parvum</name>
    <dbReference type="NCBI Taxonomy" id="2884022"/>
    <lineage>
        <taxon>Bacteria</taxon>
        <taxon>Bacillati</taxon>
        <taxon>Actinomycetota</taxon>
        <taxon>Thermoleophilia</taxon>
        <taxon>Solirubrobacterales</taxon>
        <taxon>Capillimicrobiaceae</taxon>
        <taxon>Capillimicrobium</taxon>
    </lineage>
</organism>
<gene>
    <name evidence="4" type="primary">apc3_1</name>
    <name evidence="4" type="ORF">DSM104329_00021</name>
</gene>
<dbReference type="InterPro" id="IPR002821">
    <property type="entry name" value="Hydantoinase_A"/>
</dbReference>
<dbReference type="InterPro" id="IPR049517">
    <property type="entry name" value="ACX-like_C"/>
</dbReference>
<dbReference type="Pfam" id="PF01968">
    <property type="entry name" value="Hydantoinase_A"/>
    <property type="match status" value="1"/>
</dbReference>
<dbReference type="PANTHER" id="PTHR11365">
    <property type="entry name" value="5-OXOPROLINASE RELATED"/>
    <property type="match status" value="1"/>
</dbReference>
<dbReference type="InterPro" id="IPR008040">
    <property type="entry name" value="Hydant_A_N"/>
</dbReference>
<dbReference type="GO" id="GO:0006749">
    <property type="term" value="P:glutathione metabolic process"/>
    <property type="evidence" value="ECO:0007669"/>
    <property type="project" value="TreeGrafter"/>
</dbReference>
<dbReference type="GO" id="GO:0005829">
    <property type="term" value="C:cytosol"/>
    <property type="evidence" value="ECO:0007669"/>
    <property type="project" value="TreeGrafter"/>
</dbReference>
<evidence type="ECO:0000313" key="5">
    <source>
        <dbReference type="Proteomes" id="UP001162834"/>
    </source>
</evidence>
<evidence type="ECO:0000313" key="4">
    <source>
        <dbReference type="EMBL" id="UGS33656.1"/>
    </source>
</evidence>
<proteinExistence type="predicted"/>
<dbReference type="RefSeq" id="WP_259313353.1">
    <property type="nucleotide sequence ID" value="NZ_CP087164.1"/>
</dbReference>
<dbReference type="SUPFAM" id="SSF53067">
    <property type="entry name" value="Actin-like ATPase domain"/>
    <property type="match status" value="1"/>
</dbReference>
<feature type="domain" description="Hydantoinase/oxoprolinase N-terminal" evidence="2">
    <location>
        <begin position="10"/>
        <end position="199"/>
    </location>
</feature>
<dbReference type="Proteomes" id="UP001162834">
    <property type="component" value="Chromosome"/>
</dbReference>
<dbReference type="PANTHER" id="PTHR11365:SF23">
    <property type="entry name" value="HYPOTHETICAL 5-OXOPROLINASE (EUROFUNG)-RELATED"/>
    <property type="match status" value="1"/>
</dbReference>
<feature type="domain" description="Acetophenone carboxylase-like C-terminal" evidence="3">
    <location>
        <begin position="524"/>
        <end position="688"/>
    </location>
</feature>
<dbReference type="Pfam" id="PF19278">
    <property type="entry name" value="Hydant_A_C"/>
    <property type="match status" value="1"/>
</dbReference>
<dbReference type="Pfam" id="PF05378">
    <property type="entry name" value="Hydant_A_N"/>
    <property type="match status" value="1"/>
</dbReference>